<keyword evidence="1" id="KW-0472">Membrane</keyword>
<name>A0A972VVF0_9GAMM</name>
<feature type="transmembrane region" description="Helical" evidence="1">
    <location>
        <begin position="58"/>
        <end position="75"/>
    </location>
</feature>
<dbReference type="Gene3D" id="3.10.620.30">
    <property type="match status" value="1"/>
</dbReference>
<feature type="transmembrane region" description="Helical" evidence="1">
    <location>
        <begin position="129"/>
        <end position="147"/>
    </location>
</feature>
<reference evidence="3" key="1">
    <citation type="submission" date="2020-05" db="EMBL/GenBank/DDBJ databases">
        <title>Sulfur intermediates as new biogeochemical hubs in an aquatic model microbial ecosystem.</title>
        <authorList>
            <person name="Vigneron A."/>
        </authorList>
    </citation>
    <scope>NUCLEOTIDE SEQUENCE</scope>
    <source>
        <strain evidence="3">Bin.250</strain>
    </source>
</reference>
<accession>A0A972VVF0</accession>
<dbReference type="InterPro" id="IPR038765">
    <property type="entry name" value="Papain-like_cys_pep_sf"/>
</dbReference>
<evidence type="ECO:0000313" key="3">
    <source>
        <dbReference type="EMBL" id="NQV64463.1"/>
    </source>
</evidence>
<sequence>MTGFQIPRNSLVWLLAAQIAVIAPHAQRLPIWVTLICVGCCLWRVMVYQGRWSYPGRWTKVVFVVAGLIGIGVGYKGRVYGLEPAVALLVVAFVLKLLEMQHKRDAYIVILLGYFVAITEFLFFQSIPYALYTLFAVVLITAALIGLNQTQSHRRPLKTFKLATTLLVQSIPMMLVLFVLFPRISPLWTVPLESQAAKSGVTDRMSPGDIASLSLSPELAFKASFSGAIPGPGQLYWRGLVLENYDGKTWTRRANLTDSIWRNKQSKPVWAKDIERLGSTQSYSIILEPTRQNWLFSLATADLPANADIAMLDDYTLAYVHRRGVTAKFKYAVTSDLEYRLETELNDEVRRRNTSLPRDSNPRTRALVNAIWALASNDADYVNRVLIYFADEKFAYTLQPPKLGDDDIDEFLFDSQRGFCEHYAGSFVFMMRAAGIPARIVLGYQGGEYNALANYIAVHQFDAHSWAEVWYEGRGWVRVDPTQMVSPERIQRGLESAVADEDTFLANSPLSWLKYRQLLWLQELRQQLGAIGHYWDNWVVGYNARSQLVFLSKYLEKVDASRLGMLMLTVFFGLLGIVALFVLRTRNKRVLTGVDQQYLRFCQLLSKQGLVRYHGEGPRDYSRRISRERPDLALVIQRVTQEFIRLNYEVGSPNVSPALKNSINAFRFSV</sequence>
<feature type="transmembrane region" description="Helical" evidence="1">
    <location>
        <begin position="159"/>
        <end position="181"/>
    </location>
</feature>
<keyword evidence="1" id="KW-1133">Transmembrane helix</keyword>
<dbReference type="Proteomes" id="UP000754644">
    <property type="component" value="Unassembled WGS sequence"/>
</dbReference>
<dbReference type="InterPro" id="IPR025403">
    <property type="entry name" value="TgpA-like_C"/>
</dbReference>
<keyword evidence="1" id="KW-0812">Transmembrane</keyword>
<dbReference type="EMBL" id="JABMOJ010000136">
    <property type="protein sequence ID" value="NQV64463.1"/>
    <property type="molecule type" value="Genomic_DNA"/>
</dbReference>
<gene>
    <name evidence="3" type="ORF">HQ497_03770</name>
</gene>
<dbReference type="InterPro" id="IPR002931">
    <property type="entry name" value="Transglutaminase-like"/>
</dbReference>
<feature type="transmembrane region" description="Helical" evidence="1">
    <location>
        <begin position="105"/>
        <end position="123"/>
    </location>
</feature>
<protein>
    <submittedName>
        <fullName evidence="3">DUF3488 domain-containing transglutaminase family protein</fullName>
    </submittedName>
</protein>
<dbReference type="PANTHER" id="PTHR42736">
    <property type="entry name" value="PROTEIN-GLUTAMINE GAMMA-GLUTAMYLTRANSFERASE"/>
    <property type="match status" value="1"/>
</dbReference>
<comment type="caution">
    <text evidence="3">The sequence shown here is derived from an EMBL/GenBank/DDBJ whole genome shotgun (WGS) entry which is preliminary data.</text>
</comment>
<organism evidence="3 4">
    <name type="scientific">SAR86 cluster bacterium</name>
    <dbReference type="NCBI Taxonomy" id="2030880"/>
    <lineage>
        <taxon>Bacteria</taxon>
        <taxon>Pseudomonadati</taxon>
        <taxon>Pseudomonadota</taxon>
        <taxon>Gammaproteobacteria</taxon>
        <taxon>SAR86 cluster</taxon>
    </lineage>
</organism>
<evidence type="ECO:0000256" key="1">
    <source>
        <dbReference type="SAM" id="Phobius"/>
    </source>
</evidence>
<feature type="transmembrane region" description="Helical" evidence="1">
    <location>
        <begin position="563"/>
        <end position="583"/>
    </location>
</feature>
<dbReference type="Pfam" id="PF01841">
    <property type="entry name" value="Transglut_core"/>
    <property type="match status" value="1"/>
</dbReference>
<dbReference type="PANTHER" id="PTHR42736:SF1">
    <property type="entry name" value="PROTEIN-GLUTAMINE GAMMA-GLUTAMYLTRANSFERASE"/>
    <property type="match status" value="1"/>
</dbReference>
<dbReference type="SUPFAM" id="SSF54001">
    <property type="entry name" value="Cysteine proteinases"/>
    <property type="match status" value="1"/>
</dbReference>
<dbReference type="InterPro" id="IPR052901">
    <property type="entry name" value="Bact_TGase-like"/>
</dbReference>
<dbReference type="AlphaFoldDB" id="A0A972VVF0"/>
<evidence type="ECO:0000259" key="2">
    <source>
        <dbReference type="SMART" id="SM00460"/>
    </source>
</evidence>
<feature type="domain" description="Transglutaminase-like" evidence="2">
    <location>
        <begin position="412"/>
        <end position="483"/>
    </location>
</feature>
<feature type="transmembrane region" description="Helical" evidence="1">
    <location>
        <begin position="29"/>
        <end position="46"/>
    </location>
</feature>
<dbReference type="InterPro" id="IPR021878">
    <property type="entry name" value="TgpA_N"/>
</dbReference>
<evidence type="ECO:0000313" key="4">
    <source>
        <dbReference type="Proteomes" id="UP000754644"/>
    </source>
</evidence>
<feature type="transmembrane region" description="Helical" evidence="1">
    <location>
        <begin position="81"/>
        <end position="98"/>
    </location>
</feature>
<dbReference type="Pfam" id="PF13559">
    <property type="entry name" value="DUF4129"/>
    <property type="match status" value="1"/>
</dbReference>
<dbReference type="Pfam" id="PF11992">
    <property type="entry name" value="TgpA_N"/>
    <property type="match status" value="1"/>
</dbReference>
<proteinExistence type="predicted"/>
<dbReference type="SMART" id="SM00460">
    <property type="entry name" value="TGc"/>
    <property type="match status" value="1"/>
</dbReference>